<proteinExistence type="predicted"/>
<feature type="signal peptide" evidence="1">
    <location>
        <begin position="1"/>
        <end position="18"/>
    </location>
</feature>
<dbReference type="SUPFAM" id="SSF53850">
    <property type="entry name" value="Periplasmic binding protein-like II"/>
    <property type="match status" value="1"/>
</dbReference>
<dbReference type="InterPro" id="IPR027939">
    <property type="entry name" value="NMT1/THI5"/>
</dbReference>
<name>A0A1H3XLL3_9RHOB</name>
<evidence type="ECO:0000313" key="3">
    <source>
        <dbReference type="EMBL" id="SEA00345.1"/>
    </source>
</evidence>
<keyword evidence="1" id="KW-0732">Signal</keyword>
<dbReference type="Proteomes" id="UP000198703">
    <property type="component" value="Unassembled WGS sequence"/>
</dbReference>
<sequence length="333" mass="36131">MRLAAALAFAAIAAPSMAQELRPFRYATNWVAQAEHGGFYQSIADGTYAACGLDVSITPGGPQVNGRALMLAGRVDGYMGGNMLQPFNALREGIPIVVVAASFQKEPQVIMTHPGVAEKFEDLKDLTLLIGDAGYQSYYQWMKAAYGFTDAQRRPYTFNSAPFLTDTQSGQQGYVTSEPYSIETEAGFAPDVWLLADYGFDSYSTTIEVTRETLEARPEDVKCFVEGSAKGWVNFLHGDNAAARAMIKADNPDMRDDQIDFAIEALTDYGIVISGDAETMGVGAMTDARMKSFYENMVKAGVIEDGLDIAKAYTLDFANTGAALPLQKTLVQN</sequence>
<dbReference type="STRING" id="89524.SAMN05444370_102482"/>
<feature type="domain" description="SsuA/THI5-like" evidence="2">
    <location>
        <begin position="34"/>
        <end position="234"/>
    </location>
</feature>
<feature type="chain" id="PRO_5011753904" evidence="1">
    <location>
        <begin position="19"/>
        <end position="333"/>
    </location>
</feature>
<dbReference type="Gene3D" id="3.40.190.10">
    <property type="entry name" value="Periplasmic binding protein-like II"/>
    <property type="match status" value="2"/>
</dbReference>
<evidence type="ECO:0000313" key="4">
    <source>
        <dbReference type="Proteomes" id="UP000198703"/>
    </source>
</evidence>
<accession>A0A1H3XLL3</accession>
<dbReference type="Pfam" id="PF09084">
    <property type="entry name" value="NMT1"/>
    <property type="match status" value="1"/>
</dbReference>
<evidence type="ECO:0000256" key="1">
    <source>
        <dbReference type="SAM" id="SignalP"/>
    </source>
</evidence>
<reference evidence="3 4" key="1">
    <citation type="submission" date="2016-10" db="EMBL/GenBank/DDBJ databases">
        <authorList>
            <person name="de Groot N.N."/>
        </authorList>
    </citation>
    <scope>NUCLEOTIDE SEQUENCE [LARGE SCALE GENOMIC DNA]</scope>
    <source>
        <strain evidence="3 4">DSM 15345</strain>
    </source>
</reference>
<dbReference type="InterPro" id="IPR015168">
    <property type="entry name" value="SsuA/THI5"/>
</dbReference>
<dbReference type="RefSeq" id="WP_093249708.1">
    <property type="nucleotide sequence ID" value="NZ_FNQM01000002.1"/>
</dbReference>
<gene>
    <name evidence="3" type="ORF">SAMN05444370_102482</name>
</gene>
<protein>
    <submittedName>
        <fullName evidence="3">NitT/TauT family transport system substrate-binding protein</fullName>
    </submittedName>
</protein>
<dbReference type="OrthoDB" id="5372616at2"/>
<dbReference type="AlphaFoldDB" id="A0A1H3XLL3"/>
<dbReference type="PANTHER" id="PTHR31528:SF3">
    <property type="entry name" value="THIAMINE BIOSYNTHESIS PROTEIN HI_0357-RELATED"/>
    <property type="match status" value="1"/>
</dbReference>
<dbReference type="GO" id="GO:0009228">
    <property type="term" value="P:thiamine biosynthetic process"/>
    <property type="evidence" value="ECO:0007669"/>
    <property type="project" value="InterPro"/>
</dbReference>
<keyword evidence="4" id="KW-1185">Reference proteome</keyword>
<dbReference type="PANTHER" id="PTHR31528">
    <property type="entry name" value="4-AMINO-5-HYDROXYMETHYL-2-METHYLPYRIMIDINE PHOSPHATE SYNTHASE THI11-RELATED"/>
    <property type="match status" value="1"/>
</dbReference>
<organism evidence="3 4">
    <name type="scientific">Rubrimonas cliftonensis</name>
    <dbReference type="NCBI Taxonomy" id="89524"/>
    <lineage>
        <taxon>Bacteria</taxon>
        <taxon>Pseudomonadati</taxon>
        <taxon>Pseudomonadota</taxon>
        <taxon>Alphaproteobacteria</taxon>
        <taxon>Rhodobacterales</taxon>
        <taxon>Paracoccaceae</taxon>
        <taxon>Rubrimonas</taxon>
    </lineage>
</organism>
<evidence type="ECO:0000259" key="2">
    <source>
        <dbReference type="Pfam" id="PF09084"/>
    </source>
</evidence>
<dbReference type="EMBL" id="FNQM01000002">
    <property type="protein sequence ID" value="SEA00345.1"/>
    <property type="molecule type" value="Genomic_DNA"/>
</dbReference>